<organism evidence="5 6">
    <name type="scientific">Henosepilachna vigintioctopunctata</name>
    <dbReference type="NCBI Taxonomy" id="420089"/>
    <lineage>
        <taxon>Eukaryota</taxon>
        <taxon>Metazoa</taxon>
        <taxon>Ecdysozoa</taxon>
        <taxon>Arthropoda</taxon>
        <taxon>Hexapoda</taxon>
        <taxon>Insecta</taxon>
        <taxon>Pterygota</taxon>
        <taxon>Neoptera</taxon>
        <taxon>Endopterygota</taxon>
        <taxon>Coleoptera</taxon>
        <taxon>Polyphaga</taxon>
        <taxon>Cucujiformia</taxon>
        <taxon>Coccinelloidea</taxon>
        <taxon>Coccinellidae</taxon>
        <taxon>Epilachninae</taxon>
        <taxon>Epilachnini</taxon>
        <taxon>Henosepilachna</taxon>
    </lineage>
</organism>
<dbReference type="InterPro" id="IPR011989">
    <property type="entry name" value="ARM-like"/>
</dbReference>
<dbReference type="Gene3D" id="1.25.10.10">
    <property type="entry name" value="Leucine-rich Repeat Variant"/>
    <property type="match status" value="1"/>
</dbReference>
<evidence type="ECO:0000259" key="4">
    <source>
        <dbReference type="Pfam" id="PF18004"/>
    </source>
</evidence>
<accession>A0AAW1V4W0</accession>
<dbReference type="AlphaFoldDB" id="A0AAW1V4W0"/>
<evidence type="ECO:0000313" key="6">
    <source>
        <dbReference type="Proteomes" id="UP001431783"/>
    </source>
</evidence>
<dbReference type="InterPro" id="IPR016024">
    <property type="entry name" value="ARM-type_fold"/>
</dbReference>
<dbReference type="FunFam" id="1.25.10.10:FF:001584">
    <property type="entry name" value="Uncharacterized protein"/>
    <property type="match status" value="1"/>
</dbReference>
<proteinExistence type="predicted"/>
<feature type="region of interest" description="Disordered" evidence="3">
    <location>
        <begin position="368"/>
        <end position="390"/>
    </location>
</feature>
<evidence type="ECO:0000256" key="3">
    <source>
        <dbReference type="SAM" id="MobiDB-lite"/>
    </source>
</evidence>
<dbReference type="InterPro" id="IPR040623">
    <property type="entry name" value="RPN2_C"/>
</dbReference>
<gene>
    <name evidence="5" type="ORF">WA026_000666</name>
</gene>
<dbReference type="Proteomes" id="UP001431783">
    <property type="component" value="Unassembled WGS sequence"/>
</dbReference>
<feature type="region of interest" description="Disordered" evidence="3">
    <location>
        <begin position="204"/>
        <end position="319"/>
    </location>
</feature>
<dbReference type="Pfam" id="PF18004">
    <property type="entry name" value="RPN2_C"/>
    <property type="match status" value="1"/>
</dbReference>
<dbReference type="PANTHER" id="PTHR10943:SF2">
    <property type="entry name" value="26S PROTEASOME NON-ATPASE REGULATORY SUBUNIT 1"/>
    <property type="match status" value="1"/>
</dbReference>
<dbReference type="GO" id="GO:0043161">
    <property type="term" value="P:proteasome-mediated ubiquitin-dependent protein catabolic process"/>
    <property type="evidence" value="ECO:0007669"/>
    <property type="project" value="TreeGrafter"/>
</dbReference>
<name>A0AAW1V4W0_9CUCU</name>
<protein>
    <recommendedName>
        <fullName evidence="4">26S proteasome regulatory subunit RPN2 C-terminal domain-containing protein</fullName>
    </recommendedName>
</protein>
<feature type="compositionally biased region" description="Basic residues" evidence="3">
    <location>
        <begin position="225"/>
        <end position="236"/>
    </location>
</feature>
<evidence type="ECO:0000313" key="5">
    <source>
        <dbReference type="EMBL" id="KAK9888418.1"/>
    </source>
</evidence>
<dbReference type="GO" id="GO:0034515">
    <property type="term" value="C:proteasome storage granule"/>
    <property type="evidence" value="ECO:0007669"/>
    <property type="project" value="TreeGrafter"/>
</dbReference>
<feature type="compositionally biased region" description="Basic and acidic residues" evidence="3">
    <location>
        <begin position="247"/>
        <end position="310"/>
    </location>
</feature>
<dbReference type="PANTHER" id="PTHR10943">
    <property type="entry name" value="26S PROTEASOME NON-ATPASE REGULATORY SUBUNIT"/>
    <property type="match status" value="1"/>
</dbReference>
<dbReference type="Pfam" id="PF01851">
    <property type="entry name" value="PC_rep"/>
    <property type="match status" value="1"/>
</dbReference>
<evidence type="ECO:0000256" key="2">
    <source>
        <dbReference type="ARBA" id="ARBA00022942"/>
    </source>
</evidence>
<comment type="caution">
    <text evidence="5">The sequence shown here is derived from an EMBL/GenBank/DDBJ whole genome shotgun (WGS) entry which is preliminary data.</text>
</comment>
<dbReference type="GO" id="GO:0008540">
    <property type="term" value="C:proteasome regulatory particle, base subcomplex"/>
    <property type="evidence" value="ECO:0007669"/>
    <property type="project" value="TreeGrafter"/>
</dbReference>
<reference evidence="5 6" key="1">
    <citation type="submission" date="2023-03" db="EMBL/GenBank/DDBJ databases">
        <title>Genome insight into feeding habits of ladybird beetles.</title>
        <authorList>
            <person name="Li H.-S."/>
            <person name="Huang Y.-H."/>
            <person name="Pang H."/>
        </authorList>
    </citation>
    <scope>NUCLEOTIDE SEQUENCE [LARGE SCALE GENOMIC DNA]</scope>
    <source>
        <strain evidence="5">SYSU_2023b</strain>
        <tissue evidence="5">Whole body</tissue>
    </source>
</reference>
<dbReference type="EMBL" id="JARQZJ010000121">
    <property type="protein sequence ID" value="KAK9888418.1"/>
    <property type="molecule type" value="Genomic_DNA"/>
</dbReference>
<evidence type="ECO:0000256" key="1">
    <source>
        <dbReference type="ARBA" id="ARBA00022737"/>
    </source>
</evidence>
<feature type="compositionally biased region" description="Acidic residues" evidence="3">
    <location>
        <begin position="376"/>
        <end position="390"/>
    </location>
</feature>
<feature type="compositionally biased region" description="Basic and acidic residues" evidence="3">
    <location>
        <begin position="204"/>
        <end position="215"/>
    </location>
</feature>
<keyword evidence="1" id="KW-0677">Repeat</keyword>
<sequence length="390" mass="43770">MELFMECLSSICDRTPEQCPSVVSLLAESYNPHVRYGAAMALGIACAGTGLREAIALLEPMVMFDSVNFVRQGALIASAMILIQQTEQTCSKVAFFRQTYAQVVSNKHEDVMAKFGAILAQGIIDAGGRNVTLSLQSRTGHTNMLAVVGTLVFTQYWYWFPLSHCLALAFTPTCVVALNAQLKMPKLEIRSNAKPSTYAYPAPLEEKKREEREKVTTAVLSIAARQRRRDHDKKHRDEKMEVDDDKDDKKGDSSKADSSKADDKKSDDKKEPEKKAEVKKSEEDKKSEDKKVPEKSDKKDEKDDKKKEPEPNFEILNNPARAMRQQLKVMSLNDGSQYVPLKDVSIGGIIMVRSLKPDEEELVEPVIAFGPKGEDEKEPEPPEPFEWLEE</sequence>
<dbReference type="InterPro" id="IPR002015">
    <property type="entry name" value="Proteasome/cyclosome_rpt"/>
</dbReference>
<keyword evidence="6" id="KW-1185">Reference proteome</keyword>
<keyword evidence="2" id="KW-0647">Proteasome</keyword>
<feature type="domain" description="26S proteasome regulatory subunit RPN2 C-terminal" evidence="4">
    <location>
        <begin position="173"/>
        <end position="276"/>
    </location>
</feature>
<dbReference type="SUPFAM" id="SSF48371">
    <property type="entry name" value="ARM repeat"/>
    <property type="match status" value="1"/>
</dbReference>
<dbReference type="GO" id="GO:0005634">
    <property type="term" value="C:nucleus"/>
    <property type="evidence" value="ECO:0007669"/>
    <property type="project" value="TreeGrafter"/>
</dbReference>